<dbReference type="SUPFAM" id="SSF50494">
    <property type="entry name" value="Trypsin-like serine proteases"/>
    <property type="match status" value="1"/>
</dbReference>
<dbReference type="EMBL" id="OC881849">
    <property type="protein sequence ID" value="CAD7642480.1"/>
    <property type="molecule type" value="Genomic_DNA"/>
</dbReference>
<proteinExistence type="predicted"/>
<dbReference type="Pfam" id="PF13365">
    <property type="entry name" value="Trypsin_2"/>
    <property type="match status" value="1"/>
</dbReference>
<protein>
    <recommendedName>
        <fullName evidence="3">Serine protease</fullName>
    </recommendedName>
</protein>
<dbReference type="EMBL" id="CAJPIZ010027274">
    <property type="protein sequence ID" value="CAG2119215.1"/>
    <property type="molecule type" value="Genomic_DNA"/>
</dbReference>
<sequence length="266" mass="29244">MHYNKVLLSVTHLRLLAVDLQPKHSFETIDGTGWPAVSGLRHARMDANPITIAETAFESLVTVKQTLVAGRVADAETRRSPDAGRVCNVSTGFVVAVSGELVNYVVTTAKAVGNAKYVTLSKLGTPFNRRCFVKYREPERDLALIVLPEKVAMKSAVEFVDKDVLQELKATRDVLTVTCAETYTSVTSGIVVHRCRTGDQIIKIAKTYGFITPDMKYIQHTAAFPFDTSGSPLIDLKSGKVLGVSFYQQRVDGVPLYFAIPSYEIQ</sequence>
<feature type="non-terminal residue" evidence="1">
    <location>
        <position position="1"/>
    </location>
</feature>
<evidence type="ECO:0000313" key="2">
    <source>
        <dbReference type="Proteomes" id="UP000759131"/>
    </source>
</evidence>
<dbReference type="Gene3D" id="2.40.10.120">
    <property type="match status" value="1"/>
</dbReference>
<accession>A0A7R9LIV2</accession>
<keyword evidence="2" id="KW-1185">Reference proteome</keyword>
<dbReference type="Proteomes" id="UP000759131">
    <property type="component" value="Unassembled WGS sequence"/>
</dbReference>
<dbReference type="PANTHER" id="PTHR43019:SF23">
    <property type="entry name" value="PROTEASE DO-LIKE 5, CHLOROPLASTIC"/>
    <property type="match status" value="1"/>
</dbReference>
<evidence type="ECO:0008006" key="3">
    <source>
        <dbReference type="Google" id="ProtNLM"/>
    </source>
</evidence>
<dbReference type="PANTHER" id="PTHR43019">
    <property type="entry name" value="SERINE ENDOPROTEASE DEGS"/>
    <property type="match status" value="1"/>
</dbReference>
<organism evidence="1">
    <name type="scientific">Medioppia subpectinata</name>
    <dbReference type="NCBI Taxonomy" id="1979941"/>
    <lineage>
        <taxon>Eukaryota</taxon>
        <taxon>Metazoa</taxon>
        <taxon>Ecdysozoa</taxon>
        <taxon>Arthropoda</taxon>
        <taxon>Chelicerata</taxon>
        <taxon>Arachnida</taxon>
        <taxon>Acari</taxon>
        <taxon>Acariformes</taxon>
        <taxon>Sarcoptiformes</taxon>
        <taxon>Oribatida</taxon>
        <taxon>Brachypylina</taxon>
        <taxon>Oppioidea</taxon>
        <taxon>Oppiidae</taxon>
        <taxon>Medioppia</taxon>
    </lineage>
</organism>
<dbReference type="AlphaFoldDB" id="A0A7R9LIV2"/>
<gene>
    <name evidence="1" type="ORF">OSB1V03_LOCUS19164</name>
</gene>
<name>A0A7R9LIV2_9ACAR</name>
<evidence type="ECO:0000313" key="1">
    <source>
        <dbReference type="EMBL" id="CAD7642480.1"/>
    </source>
</evidence>
<reference evidence="1" key="1">
    <citation type="submission" date="2020-11" db="EMBL/GenBank/DDBJ databases">
        <authorList>
            <person name="Tran Van P."/>
        </authorList>
    </citation>
    <scope>NUCLEOTIDE SEQUENCE</scope>
</reference>
<dbReference type="InterPro" id="IPR009003">
    <property type="entry name" value="Peptidase_S1_PA"/>
</dbReference>